<evidence type="ECO:0000313" key="10">
    <source>
        <dbReference type="Proteomes" id="UP001500171"/>
    </source>
</evidence>
<keyword evidence="5 8" id="KW-0812">Transmembrane</keyword>
<protein>
    <submittedName>
        <fullName evidence="9">Iron ABC transporter permease</fullName>
    </submittedName>
</protein>
<dbReference type="SUPFAM" id="SSF81345">
    <property type="entry name" value="ABC transporter involved in vitamin B12 uptake, BtuC"/>
    <property type="match status" value="1"/>
</dbReference>
<evidence type="ECO:0000256" key="6">
    <source>
        <dbReference type="ARBA" id="ARBA00022989"/>
    </source>
</evidence>
<sequence>MLMIILCFSLLLSLNIGPMSVPFSVFWQSDKHSQFLFDMWLHIRLPRVFFAIIVGAALAVSGSIMQGLFKNPLADPGLLGISSGSALSVAIMVILPISLPSVLVFWASASAAFIGSLLITLLIFFVSQYKRAQLSQLLLLGIAINALCMAIVGVLSYISNDQQLRELSLWGMGSLSNIKWPILMISAVFILLIILGVVLLANRLNILQLGDEDAHYMGINVKQTQTILLVSSALLVAIAVSLAGLIGFVGLVVPHILRFWVGSDHRWLLPCSALGGAILLLLSDTLARTVASPAIIPIGLLTCLIGAPWFLVMVLTKKHNNG</sequence>
<keyword evidence="7 8" id="KW-0472">Membrane</keyword>
<evidence type="ECO:0000256" key="4">
    <source>
        <dbReference type="ARBA" id="ARBA00022475"/>
    </source>
</evidence>
<feature type="transmembrane region" description="Helical" evidence="8">
    <location>
        <begin position="294"/>
        <end position="315"/>
    </location>
</feature>
<feature type="transmembrane region" description="Helical" evidence="8">
    <location>
        <begin position="137"/>
        <end position="158"/>
    </location>
</feature>
<reference evidence="10" key="1">
    <citation type="journal article" date="2019" name="Int. J. Syst. Evol. Microbiol.">
        <title>The Global Catalogue of Microorganisms (GCM) 10K type strain sequencing project: providing services to taxonomists for standard genome sequencing and annotation.</title>
        <authorList>
            <consortium name="The Broad Institute Genomics Platform"/>
            <consortium name="The Broad Institute Genome Sequencing Center for Infectious Disease"/>
            <person name="Wu L."/>
            <person name="Ma J."/>
        </authorList>
    </citation>
    <scope>NUCLEOTIDE SEQUENCE [LARGE SCALE GENOMIC DNA]</scope>
    <source>
        <strain evidence="10">JCM 18050</strain>
    </source>
</reference>
<feature type="transmembrane region" description="Helical" evidence="8">
    <location>
        <begin position="227"/>
        <end position="253"/>
    </location>
</feature>
<organism evidence="9 10">
    <name type="scientific">Orbus sasakiae</name>
    <dbReference type="NCBI Taxonomy" id="1078475"/>
    <lineage>
        <taxon>Bacteria</taxon>
        <taxon>Pseudomonadati</taxon>
        <taxon>Pseudomonadota</taxon>
        <taxon>Gammaproteobacteria</taxon>
        <taxon>Orbales</taxon>
        <taxon>Orbaceae</taxon>
        <taxon>Orbus</taxon>
    </lineage>
</organism>
<evidence type="ECO:0000256" key="2">
    <source>
        <dbReference type="ARBA" id="ARBA00007935"/>
    </source>
</evidence>
<keyword evidence="4" id="KW-1003">Cell membrane</keyword>
<proteinExistence type="inferred from homology"/>
<evidence type="ECO:0000313" key="9">
    <source>
        <dbReference type="EMBL" id="GAA5112817.1"/>
    </source>
</evidence>
<keyword evidence="6 8" id="KW-1133">Transmembrane helix</keyword>
<feature type="transmembrane region" description="Helical" evidence="8">
    <location>
        <begin position="46"/>
        <end position="65"/>
    </location>
</feature>
<evidence type="ECO:0000256" key="8">
    <source>
        <dbReference type="SAM" id="Phobius"/>
    </source>
</evidence>
<comment type="caution">
    <text evidence="9">The sequence shown here is derived from an EMBL/GenBank/DDBJ whole genome shotgun (WGS) entry which is preliminary data.</text>
</comment>
<comment type="similarity">
    <text evidence="2">Belongs to the binding-protein-dependent transport system permease family. FecCD subfamily.</text>
</comment>
<keyword evidence="3" id="KW-0813">Transport</keyword>
<feature type="transmembrane region" description="Helical" evidence="8">
    <location>
        <begin position="103"/>
        <end position="125"/>
    </location>
</feature>
<evidence type="ECO:0000256" key="5">
    <source>
        <dbReference type="ARBA" id="ARBA00022692"/>
    </source>
</evidence>
<dbReference type="Proteomes" id="UP001500171">
    <property type="component" value="Unassembled WGS sequence"/>
</dbReference>
<dbReference type="InterPro" id="IPR000522">
    <property type="entry name" value="ABC_transptr_permease_BtuC"/>
</dbReference>
<dbReference type="PANTHER" id="PTHR30472">
    <property type="entry name" value="FERRIC ENTEROBACTIN TRANSPORT SYSTEM PERMEASE PROTEIN"/>
    <property type="match status" value="1"/>
</dbReference>
<evidence type="ECO:0000256" key="1">
    <source>
        <dbReference type="ARBA" id="ARBA00004651"/>
    </source>
</evidence>
<dbReference type="CDD" id="cd06550">
    <property type="entry name" value="TM_ABC_iron-siderophores_like"/>
    <property type="match status" value="1"/>
</dbReference>
<dbReference type="EMBL" id="BAABHY010000005">
    <property type="protein sequence ID" value="GAA5112817.1"/>
    <property type="molecule type" value="Genomic_DNA"/>
</dbReference>
<dbReference type="Pfam" id="PF01032">
    <property type="entry name" value="FecCD"/>
    <property type="match status" value="1"/>
</dbReference>
<dbReference type="InterPro" id="IPR037294">
    <property type="entry name" value="ABC_BtuC-like"/>
</dbReference>
<feature type="transmembrane region" description="Helical" evidence="8">
    <location>
        <begin position="77"/>
        <end position="97"/>
    </location>
</feature>
<name>A0ABP9NA58_9GAMM</name>
<accession>A0ABP9NA58</accession>
<dbReference type="Gene3D" id="1.10.3470.10">
    <property type="entry name" value="ABC transporter involved in vitamin B12 uptake, BtuC"/>
    <property type="match status" value="1"/>
</dbReference>
<feature type="transmembrane region" description="Helical" evidence="8">
    <location>
        <begin position="178"/>
        <end position="201"/>
    </location>
</feature>
<evidence type="ECO:0000256" key="3">
    <source>
        <dbReference type="ARBA" id="ARBA00022448"/>
    </source>
</evidence>
<dbReference type="PANTHER" id="PTHR30472:SF25">
    <property type="entry name" value="ABC TRANSPORTER PERMEASE PROTEIN MJ0876-RELATED"/>
    <property type="match status" value="1"/>
</dbReference>
<feature type="transmembrane region" description="Helical" evidence="8">
    <location>
        <begin position="265"/>
        <end position="282"/>
    </location>
</feature>
<comment type="subcellular location">
    <subcellularLocation>
        <location evidence="1">Cell membrane</location>
        <topology evidence="1">Multi-pass membrane protein</topology>
    </subcellularLocation>
</comment>
<keyword evidence="10" id="KW-1185">Reference proteome</keyword>
<evidence type="ECO:0000256" key="7">
    <source>
        <dbReference type="ARBA" id="ARBA00023136"/>
    </source>
</evidence>
<gene>
    <name evidence="9" type="ORF">GCM10023211_20080</name>
</gene>